<dbReference type="RefSeq" id="WP_086954358.1">
    <property type="nucleotide sequence ID" value="NZ_CAWNQC010000292.1"/>
</dbReference>
<accession>A0A1N6N232</accession>
<organism evidence="2 3">
    <name type="scientific">Xenorhabdus innexi</name>
    <dbReference type="NCBI Taxonomy" id="290109"/>
    <lineage>
        <taxon>Bacteria</taxon>
        <taxon>Pseudomonadati</taxon>
        <taxon>Pseudomonadota</taxon>
        <taxon>Gammaproteobacteria</taxon>
        <taxon>Enterobacterales</taxon>
        <taxon>Morganellaceae</taxon>
        <taxon>Xenorhabdus</taxon>
    </lineage>
</organism>
<dbReference type="EMBL" id="FTLG01000237">
    <property type="protein sequence ID" value="SIP75082.1"/>
    <property type="molecule type" value="Genomic_DNA"/>
</dbReference>
<evidence type="ECO:0000313" key="4">
    <source>
        <dbReference type="Proteomes" id="UP000224871"/>
    </source>
</evidence>
<proteinExistence type="predicted"/>
<reference evidence="2" key="2">
    <citation type="submission" date="2016-12" db="EMBL/GenBank/DDBJ databases">
        <authorList>
            <person name="Song W.-J."/>
            <person name="Kurnit D.M."/>
        </authorList>
    </citation>
    <scope>NUCLEOTIDE SEQUENCE [LARGE SCALE GENOMIC DNA]</scope>
    <source>
        <strain evidence="2">HGB1681</strain>
    </source>
</reference>
<protein>
    <submittedName>
        <fullName evidence="2">Uncharacterized protein</fullName>
    </submittedName>
</protein>
<reference evidence="1 4" key="3">
    <citation type="journal article" date="2017" name="Nat. Microbiol.">
        <title>Natural product diversity associated with the nematode symbionts Photorhabdus and Xenorhabdus.</title>
        <authorList>
            <person name="Tobias N.J."/>
            <person name="Wolff H."/>
            <person name="Djahanschiri B."/>
            <person name="Grundmann F."/>
            <person name="Kronenwerth M."/>
            <person name="Shi Y.M."/>
            <person name="Simonyi S."/>
            <person name="Grun P."/>
            <person name="Shapiro-Ilan D."/>
            <person name="Pidot S.J."/>
            <person name="Stinear T.P."/>
            <person name="Ebersberger I."/>
            <person name="Bode H.B."/>
        </authorList>
    </citation>
    <scope>NUCLEOTIDE SEQUENCE [LARGE SCALE GENOMIC DNA]</scope>
    <source>
        <strain evidence="1 4">DSM 16336</strain>
    </source>
</reference>
<reference evidence="3" key="1">
    <citation type="submission" date="2016-12" db="EMBL/GenBank/DDBJ databases">
        <authorList>
            <person name="Gaudriault S."/>
        </authorList>
    </citation>
    <scope>NUCLEOTIDE SEQUENCE [LARGE SCALE GENOMIC DNA]</scope>
    <source>
        <strain evidence="3">HGB1681 (deposited as PTA-6826 in the American Type Culture Collection)</strain>
    </source>
</reference>
<evidence type="ECO:0000313" key="2">
    <source>
        <dbReference type="EMBL" id="SIP75082.1"/>
    </source>
</evidence>
<dbReference type="EMBL" id="NIBU01000009">
    <property type="protein sequence ID" value="PHM37138.1"/>
    <property type="molecule type" value="Genomic_DNA"/>
</dbReference>
<dbReference type="AlphaFoldDB" id="A0A1N6N232"/>
<dbReference type="Proteomes" id="UP000196435">
    <property type="component" value="Unassembled WGS sequence"/>
</dbReference>
<name>A0A1N6N232_9GAMM</name>
<evidence type="ECO:0000313" key="3">
    <source>
        <dbReference type="Proteomes" id="UP000196435"/>
    </source>
</evidence>
<dbReference type="Proteomes" id="UP000224871">
    <property type="component" value="Unassembled WGS sequence"/>
</dbReference>
<keyword evidence="4" id="KW-1185">Reference proteome</keyword>
<evidence type="ECO:0000313" key="1">
    <source>
        <dbReference type="EMBL" id="PHM37138.1"/>
    </source>
</evidence>
<dbReference type="OrthoDB" id="6445108at2"/>
<sequence>MNNNAIEFEKEINKLQFKAANEVAASWITEKQLLTISIIRHFLEKGDNEAALSWTDGILDYLEEDFSSEIENNEHDLDSWLDKRLENEVSTSEALEIICSEMPTVEAFKKSWVDMREKLAEYGNMQPVAWARDKGMGSSMDVTTLPERVAEWREFNESHPEIADDIFPLYRHLSKESLEFTAEIELTACIELEDDKTVAFGKIFNDSKKRFNDGVEIKTSPVINPYTYITDGYIKTQNSVYKIRHST</sequence>
<gene>
    <name evidence="1" type="ORF">Xinn_01105</name>
    <name evidence="2" type="ORF">XIS1_900117</name>
</gene>